<evidence type="ECO:0000256" key="1">
    <source>
        <dbReference type="ARBA" id="ARBA00004308"/>
    </source>
</evidence>
<sequence length="189" mass="21961">MEISQPRNAFRELFFKHASEDGKLEAKELKEFISELSRTELNEPLKFSTETCRSLVTMMDRNRSGGMNYGEALKMWREIKEYIAVFQQFDVDKVGEIKIPQFDKLLRSLASTLGFPVNRRIEMAIVRRYADRDDKIRLQDFIIIICKLTLMHQIFKEQQAKSGASDSTSFSMNEVKTAVVVSYQRACRA</sequence>
<keyword evidence="5" id="KW-0677">Repeat</keyword>
<evidence type="ECO:0000313" key="10">
    <source>
        <dbReference type="Proteomes" id="UP000005408"/>
    </source>
</evidence>
<dbReference type="SUPFAM" id="SSF47473">
    <property type="entry name" value="EF-hand"/>
    <property type="match status" value="1"/>
</dbReference>
<dbReference type="PANTHER" id="PTHR46735:SF3">
    <property type="entry name" value="CALPAIN SMALL SUBUNIT 1-RELATED"/>
    <property type="match status" value="1"/>
</dbReference>
<feature type="domain" description="EF-hand" evidence="8">
    <location>
        <begin position="77"/>
        <end position="112"/>
    </location>
</feature>
<dbReference type="Gene3D" id="1.10.238.10">
    <property type="entry name" value="EF-hand"/>
    <property type="match status" value="1"/>
</dbReference>
<comment type="subcellular location">
    <subcellularLocation>
        <location evidence="2">Cytoplasm</location>
    </subcellularLocation>
    <subcellularLocation>
        <location evidence="1">Endomembrane system</location>
    </subcellularLocation>
</comment>
<keyword evidence="7" id="KW-0472">Membrane</keyword>
<name>A0A8W8M6F5_MAGGI</name>
<dbReference type="GO" id="GO:0005737">
    <property type="term" value="C:cytoplasm"/>
    <property type="evidence" value="ECO:0007669"/>
    <property type="project" value="UniProtKB-SubCell"/>
</dbReference>
<evidence type="ECO:0000256" key="3">
    <source>
        <dbReference type="ARBA" id="ARBA00022490"/>
    </source>
</evidence>
<dbReference type="EnsemblMetazoa" id="G3201.1">
    <property type="protein sequence ID" value="G3201.1:cds"/>
    <property type="gene ID" value="G3201"/>
</dbReference>
<organism evidence="9 10">
    <name type="scientific">Magallana gigas</name>
    <name type="common">Pacific oyster</name>
    <name type="synonym">Crassostrea gigas</name>
    <dbReference type="NCBI Taxonomy" id="29159"/>
    <lineage>
        <taxon>Eukaryota</taxon>
        <taxon>Metazoa</taxon>
        <taxon>Spiralia</taxon>
        <taxon>Lophotrochozoa</taxon>
        <taxon>Mollusca</taxon>
        <taxon>Bivalvia</taxon>
        <taxon>Autobranchia</taxon>
        <taxon>Pteriomorphia</taxon>
        <taxon>Ostreida</taxon>
        <taxon>Ostreoidea</taxon>
        <taxon>Ostreidae</taxon>
        <taxon>Magallana</taxon>
    </lineage>
</organism>
<keyword evidence="3" id="KW-0963">Cytoplasm</keyword>
<evidence type="ECO:0000259" key="8">
    <source>
        <dbReference type="PROSITE" id="PS50222"/>
    </source>
</evidence>
<dbReference type="InterPro" id="IPR002048">
    <property type="entry name" value="EF_hand_dom"/>
</dbReference>
<protein>
    <recommendedName>
        <fullName evidence="8">EF-hand domain-containing protein</fullName>
    </recommendedName>
</protein>
<dbReference type="AlphaFoldDB" id="A0A8W8M6F5"/>
<evidence type="ECO:0000256" key="7">
    <source>
        <dbReference type="ARBA" id="ARBA00023136"/>
    </source>
</evidence>
<evidence type="ECO:0000313" key="9">
    <source>
        <dbReference type="EnsemblMetazoa" id="G3201.1:cds"/>
    </source>
</evidence>
<evidence type="ECO:0000256" key="4">
    <source>
        <dbReference type="ARBA" id="ARBA00022723"/>
    </source>
</evidence>
<keyword evidence="4" id="KW-0479">Metal-binding</keyword>
<reference evidence="9" key="1">
    <citation type="submission" date="2022-08" db="UniProtKB">
        <authorList>
            <consortium name="EnsemblMetazoa"/>
        </authorList>
    </citation>
    <scope>IDENTIFICATION</scope>
    <source>
        <strain evidence="9">05x7-T-G4-1.051#20</strain>
    </source>
</reference>
<dbReference type="PROSITE" id="PS50222">
    <property type="entry name" value="EF_HAND_2"/>
    <property type="match status" value="1"/>
</dbReference>
<dbReference type="Proteomes" id="UP000005408">
    <property type="component" value="Unassembled WGS sequence"/>
</dbReference>
<keyword evidence="6" id="KW-0106">Calcium</keyword>
<keyword evidence="10" id="KW-1185">Reference proteome</keyword>
<dbReference type="GO" id="GO:0005509">
    <property type="term" value="F:calcium ion binding"/>
    <property type="evidence" value="ECO:0007669"/>
    <property type="project" value="InterPro"/>
</dbReference>
<dbReference type="GO" id="GO:0012505">
    <property type="term" value="C:endomembrane system"/>
    <property type="evidence" value="ECO:0007669"/>
    <property type="project" value="UniProtKB-SubCell"/>
</dbReference>
<evidence type="ECO:0000256" key="2">
    <source>
        <dbReference type="ARBA" id="ARBA00004496"/>
    </source>
</evidence>
<dbReference type="InterPro" id="IPR011992">
    <property type="entry name" value="EF-hand-dom_pair"/>
</dbReference>
<proteinExistence type="predicted"/>
<dbReference type="PANTHER" id="PTHR46735">
    <property type="entry name" value="CALPAIN, SMALL SUBUNIT 1 A-RELATED"/>
    <property type="match status" value="1"/>
</dbReference>
<evidence type="ECO:0000256" key="5">
    <source>
        <dbReference type="ARBA" id="ARBA00022737"/>
    </source>
</evidence>
<accession>A0A8W8M6F5</accession>
<evidence type="ECO:0000256" key="6">
    <source>
        <dbReference type="ARBA" id="ARBA00022837"/>
    </source>
</evidence>